<reference evidence="2" key="1">
    <citation type="journal article" date="2015" name="Nature">
        <title>Complex archaea that bridge the gap between prokaryotes and eukaryotes.</title>
        <authorList>
            <person name="Spang A."/>
            <person name="Saw J.H."/>
            <person name="Jorgensen S.L."/>
            <person name="Zaremba-Niedzwiedzka K."/>
            <person name="Martijn J."/>
            <person name="Lind A.E."/>
            <person name="van Eijk R."/>
            <person name="Schleper C."/>
            <person name="Guy L."/>
            <person name="Ettema T.J."/>
        </authorList>
    </citation>
    <scope>NUCLEOTIDE SEQUENCE</scope>
</reference>
<dbReference type="Pfam" id="PF18894">
    <property type="entry name" value="PhageMetallopep"/>
    <property type="match status" value="1"/>
</dbReference>
<sequence length="194" mass="22119">MARRRKKDKTAEKKRKAVAVHFLARLHAGKVRSPYRIMESLIKSHRKDLADAQIAIAWRMGWRADADGKLKLGTMSLASEFQRDLPSDAYDAVMLLNHEAFNKGILNDQQQEAVIFHELCHLEIAKDTDGEPKMDDKKRTCFRLRKHDIEEFNEVVAKFGYYKADVEQFAATAIEARSQPLLPGVEKPTLAKVG</sequence>
<dbReference type="EMBL" id="LAZR01000225">
    <property type="protein sequence ID" value="KKN80808.1"/>
    <property type="molecule type" value="Genomic_DNA"/>
</dbReference>
<comment type="caution">
    <text evidence="2">The sequence shown here is derived from an EMBL/GenBank/DDBJ whole genome shotgun (WGS) entry which is preliminary data.</text>
</comment>
<accession>A0A0F9WQ13</accession>
<evidence type="ECO:0000259" key="1">
    <source>
        <dbReference type="Pfam" id="PF18894"/>
    </source>
</evidence>
<dbReference type="AlphaFoldDB" id="A0A0F9WQ13"/>
<name>A0A0F9WQ13_9ZZZZ</name>
<feature type="domain" description="Putative phage metallopeptidase" evidence="1">
    <location>
        <begin position="35"/>
        <end position="171"/>
    </location>
</feature>
<proteinExistence type="predicted"/>
<gene>
    <name evidence="2" type="ORF">LCGC14_0326140</name>
</gene>
<protein>
    <recommendedName>
        <fullName evidence="1">Putative phage metallopeptidase domain-containing protein</fullName>
    </recommendedName>
</protein>
<organism evidence="2">
    <name type="scientific">marine sediment metagenome</name>
    <dbReference type="NCBI Taxonomy" id="412755"/>
    <lineage>
        <taxon>unclassified sequences</taxon>
        <taxon>metagenomes</taxon>
        <taxon>ecological metagenomes</taxon>
    </lineage>
</organism>
<evidence type="ECO:0000313" key="2">
    <source>
        <dbReference type="EMBL" id="KKN80808.1"/>
    </source>
</evidence>
<dbReference type="InterPro" id="IPR043998">
    <property type="entry name" value="Put_Metallopep"/>
</dbReference>